<comment type="function">
    <text evidence="6">Component of the post-replicative DNA mismatch repair system (MMR).</text>
</comment>
<dbReference type="Gene3D" id="3.30.420.110">
    <property type="entry name" value="MutS, connector domain"/>
    <property type="match status" value="1"/>
</dbReference>
<dbReference type="SMART" id="SM00534">
    <property type="entry name" value="MUTSac"/>
    <property type="match status" value="1"/>
</dbReference>
<comment type="similarity">
    <text evidence="1 6">Belongs to the DNA mismatch repair MutS family.</text>
</comment>
<keyword evidence="3 6" id="KW-0227">DNA damage</keyword>
<evidence type="ECO:0000256" key="4">
    <source>
        <dbReference type="ARBA" id="ARBA00022840"/>
    </source>
</evidence>
<dbReference type="InterPro" id="IPR016151">
    <property type="entry name" value="DNA_mismatch_repair_MutS_N"/>
</dbReference>
<dbReference type="PANTHER" id="PTHR11361">
    <property type="entry name" value="DNA MISMATCH REPAIR PROTEIN MUTS FAMILY MEMBER"/>
    <property type="match status" value="1"/>
</dbReference>
<dbReference type="InterPro" id="IPR007696">
    <property type="entry name" value="DNA_mismatch_repair_MutS_core"/>
</dbReference>
<evidence type="ECO:0000256" key="3">
    <source>
        <dbReference type="ARBA" id="ARBA00022763"/>
    </source>
</evidence>
<dbReference type="Proteomes" id="UP001165065">
    <property type="component" value="Unassembled WGS sequence"/>
</dbReference>
<feature type="region of interest" description="Disordered" evidence="7">
    <location>
        <begin position="107"/>
        <end position="224"/>
    </location>
</feature>
<dbReference type="OrthoDB" id="10252754at2759"/>
<sequence>MPKQQSLFSFFGQASAGSKKPKATKQVAAKPQATKVASQANKLAVPESQAKSTPVPSSSTSSTPSANHPVKVGDEISIYYAQDKKYYGCTVDSFSGSGIVVTYPDGQSERVDLSTTKWKFSNVMDEGEEDEAEFDDDASEDSFAPKAADDESEEDDWLADSDEEEGDEMDFDEDEEDIAESPQKKRRISKKSAMPAKASKKAPQSKVSFSPDYEGPSRSSTGSASELAKFTLTMENATVTPSKGASSSSSSSRSSPPLPVTSSSERVMFVEGELNPMGSHLHNHLPFLWPENLRDAAGVKYGHPDYNPRTLKWSEKDLAKVMAGKLTDAKRQWWEIKAQYFDTVLLFKTGKFYEMFHMDSDIAVEHLGFNHMKGAEGHAGAPEAAYGTVCKKLVNAGFKVARVEQTETPAELALRKKKTPKGQKKPGVVNREVCSVTTIGTRTYCFLDDDKIFEKMTASSANVPGPLLVVKEVLLPPPAQSSSSDDSAPPPACCEYGIALVDAVNGTVTLGQFADDKLRSRLKTLLATAMPSEAVIHTHSSADLLTMIKNTCGAVSVEFVNSKETLPKSTAVRKDDRAFMDRAGVFDPWSRDGCVAEMKRKSYFPRSSKEAGAEETMGRWPEVLKACIEGGADMAIGALGAGIFYLQRALVDFEIMSMAEIRAYVPPTTTGADVEATSNKGGNDVIGNLSKQREGEEDGVENNAAIGEVEHMAIDGITLENLELLVNLTDGKAKGSLWSKLSRTRTPHGTRLLKGWLLRPLFRKEDIERRANAVEELASGTAALAMTEARHLLNKVGDLERLLSRVHSMGSVEPGHPSNRQVLYEGKTHTKRKVKDFSNLLAGLEMVKKVGSAFVDTDIESPLLKKITKGADQGGAFPDMKEKLQWFSNNFDKEKARDGKFTPVPGMDEEYDAAVAEIEDCKTALMGLKDQYCAEIPGARGHFKYINNIKPDSKDKYLIELPVSVKVGSGFVVKGKRGSGTKQVNKYYTREVEEIVSTLNDAYDKEAEGRARGLAAIFRKFDSYRALWSTAVQVTAMLDALSSLAEVSGQPGWSRPTIIDPKEDNTGCILVEGGVHPCVDTTHSGDDFVPNDLAIGGVKPRVLLLSGPNMGGKSTLLRQTCLISILAQMGCFVPATAAKVCPVDRIFTRLGASDKLLAGQSTFFVELSETAAALRGATSRSLVIMDELGRGTSTFDGTAIAHAVVKSLVEDCKCLTMFATHYHSLLADWEGEDQVRLGHMKCLVEDESNITFLYQLGDGPCPKSFGINVARLAGLSEDILKIAAERSAAFAKEMACGEEDEEEGRERMDLVRKIKEATEGGDVEALEGIVEGL</sequence>
<protein>
    <recommendedName>
        <fullName evidence="6">DNA mismatch repair protein</fullName>
    </recommendedName>
</protein>
<dbReference type="Pfam" id="PF01624">
    <property type="entry name" value="MutS_I"/>
    <property type="match status" value="1"/>
</dbReference>
<accession>A0A9W7G1E9</accession>
<dbReference type="Gene3D" id="3.40.1170.10">
    <property type="entry name" value="DNA repair protein MutS, domain I"/>
    <property type="match status" value="1"/>
</dbReference>
<feature type="compositionally biased region" description="Low complexity" evidence="7">
    <location>
        <begin position="52"/>
        <end position="65"/>
    </location>
</feature>
<dbReference type="InterPro" id="IPR045076">
    <property type="entry name" value="MutS"/>
</dbReference>
<feature type="region of interest" description="Disordered" evidence="7">
    <location>
        <begin position="1"/>
        <end position="71"/>
    </location>
</feature>
<keyword evidence="4 6" id="KW-0067">ATP-binding</keyword>
<dbReference type="Pfam" id="PF00488">
    <property type="entry name" value="MutS_V"/>
    <property type="match status" value="1"/>
</dbReference>
<dbReference type="PROSITE" id="PS00486">
    <property type="entry name" value="DNA_MISMATCH_REPAIR_2"/>
    <property type="match status" value="1"/>
</dbReference>
<feature type="region of interest" description="Disordered" evidence="7">
    <location>
        <begin position="238"/>
        <end position="264"/>
    </location>
</feature>
<dbReference type="GO" id="GO:0140664">
    <property type="term" value="F:ATP-dependent DNA damage sensor activity"/>
    <property type="evidence" value="ECO:0007669"/>
    <property type="project" value="InterPro"/>
</dbReference>
<dbReference type="PANTHER" id="PTHR11361:SF148">
    <property type="entry name" value="DNA MISMATCH REPAIR PROTEIN MSH6"/>
    <property type="match status" value="1"/>
</dbReference>
<dbReference type="GO" id="GO:0032301">
    <property type="term" value="C:MutSalpha complex"/>
    <property type="evidence" value="ECO:0007669"/>
    <property type="project" value="TreeGrafter"/>
</dbReference>
<evidence type="ECO:0000256" key="5">
    <source>
        <dbReference type="ARBA" id="ARBA00023125"/>
    </source>
</evidence>
<proteinExistence type="inferred from homology"/>
<dbReference type="SUPFAM" id="SSF52540">
    <property type="entry name" value="P-loop containing nucleoside triphosphate hydrolases"/>
    <property type="match status" value="1"/>
</dbReference>
<evidence type="ECO:0000259" key="8">
    <source>
        <dbReference type="PROSITE" id="PS00486"/>
    </source>
</evidence>
<dbReference type="SMART" id="SM00533">
    <property type="entry name" value="MUTSd"/>
    <property type="match status" value="1"/>
</dbReference>
<dbReference type="Gene3D" id="1.10.1420.10">
    <property type="match status" value="2"/>
</dbReference>
<evidence type="ECO:0000256" key="6">
    <source>
        <dbReference type="PIRNR" id="PIRNR037677"/>
    </source>
</evidence>
<evidence type="ECO:0000256" key="2">
    <source>
        <dbReference type="ARBA" id="ARBA00022741"/>
    </source>
</evidence>
<dbReference type="GO" id="GO:0030983">
    <property type="term" value="F:mismatched DNA binding"/>
    <property type="evidence" value="ECO:0007669"/>
    <property type="project" value="UniProtKB-UniRule"/>
</dbReference>
<feature type="compositionally biased region" description="Acidic residues" evidence="7">
    <location>
        <begin position="150"/>
        <end position="179"/>
    </location>
</feature>
<evidence type="ECO:0000313" key="9">
    <source>
        <dbReference type="EMBL" id="GMI27503.1"/>
    </source>
</evidence>
<reference evidence="10" key="1">
    <citation type="journal article" date="2023" name="Commun. Biol.">
        <title>Genome analysis of Parmales, the sister group of diatoms, reveals the evolutionary specialization of diatoms from phago-mixotrophs to photoautotrophs.</title>
        <authorList>
            <person name="Ban H."/>
            <person name="Sato S."/>
            <person name="Yoshikawa S."/>
            <person name="Yamada K."/>
            <person name="Nakamura Y."/>
            <person name="Ichinomiya M."/>
            <person name="Sato N."/>
            <person name="Blanc-Mathieu R."/>
            <person name="Endo H."/>
            <person name="Kuwata A."/>
            <person name="Ogata H."/>
        </authorList>
    </citation>
    <scope>NUCLEOTIDE SEQUENCE [LARGE SCALE GENOMIC DNA]</scope>
</reference>
<feature type="compositionally biased region" description="Low complexity" evidence="7">
    <location>
        <begin position="241"/>
        <end position="264"/>
    </location>
</feature>
<dbReference type="SUPFAM" id="SSF55271">
    <property type="entry name" value="DNA repair protein MutS, domain I"/>
    <property type="match status" value="1"/>
</dbReference>
<dbReference type="SUPFAM" id="SSF48334">
    <property type="entry name" value="DNA repair protein MutS, domain III"/>
    <property type="match status" value="1"/>
</dbReference>
<dbReference type="InterPro" id="IPR036187">
    <property type="entry name" value="DNA_mismatch_repair_MutS_sf"/>
</dbReference>
<dbReference type="Gene3D" id="3.40.50.300">
    <property type="entry name" value="P-loop containing nucleotide triphosphate hydrolases"/>
    <property type="match status" value="1"/>
</dbReference>
<keyword evidence="2 6" id="KW-0547">Nucleotide-binding</keyword>
<feature type="domain" description="DNA mismatch repair proteins mutS family" evidence="8">
    <location>
        <begin position="1181"/>
        <end position="1197"/>
    </location>
</feature>
<dbReference type="InterPro" id="IPR017261">
    <property type="entry name" value="DNA_mismatch_repair_MutS/MSH"/>
</dbReference>
<dbReference type="Pfam" id="PF05192">
    <property type="entry name" value="MutS_III"/>
    <property type="match status" value="1"/>
</dbReference>
<feature type="compositionally biased region" description="Acidic residues" evidence="7">
    <location>
        <begin position="125"/>
        <end position="140"/>
    </location>
</feature>
<evidence type="ECO:0000256" key="1">
    <source>
        <dbReference type="ARBA" id="ARBA00006271"/>
    </source>
</evidence>
<name>A0A9W7G1E9_9STRA</name>
<dbReference type="GO" id="GO:0005524">
    <property type="term" value="F:ATP binding"/>
    <property type="evidence" value="ECO:0007669"/>
    <property type="project" value="UniProtKB-UniRule"/>
</dbReference>
<feature type="region of interest" description="Disordered" evidence="7">
    <location>
        <begin position="675"/>
        <end position="700"/>
    </location>
</feature>
<evidence type="ECO:0000313" key="10">
    <source>
        <dbReference type="Proteomes" id="UP001165065"/>
    </source>
</evidence>
<feature type="compositionally biased region" description="Low complexity" evidence="7">
    <location>
        <begin position="191"/>
        <end position="206"/>
    </location>
</feature>
<keyword evidence="10" id="KW-1185">Reference proteome</keyword>
<gene>
    <name evidence="9" type="ORF">TrCOL_g2302</name>
</gene>
<evidence type="ECO:0000256" key="7">
    <source>
        <dbReference type="SAM" id="MobiDB-lite"/>
    </source>
</evidence>
<organism evidence="9 10">
    <name type="scientific">Triparma columacea</name>
    <dbReference type="NCBI Taxonomy" id="722753"/>
    <lineage>
        <taxon>Eukaryota</taxon>
        <taxon>Sar</taxon>
        <taxon>Stramenopiles</taxon>
        <taxon>Ochrophyta</taxon>
        <taxon>Bolidophyceae</taxon>
        <taxon>Parmales</taxon>
        <taxon>Triparmaceae</taxon>
        <taxon>Triparma</taxon>
    </lineage>
</organism>
<comment type="caution">
    <text evidence="9">The sequence shown here is derived from an EMBL/GenBank/DDBJ whole genome shotgun (WGS) entry which is preliminary data.</text>
</comment>
<dbReference type="InterPro" id="IPR036678">
    <property type="entry name" value="MutS_con_dom_sf"/>
</dbReference>
<keyword evidence="6" id="KW-0234">DNA repair</keyword>
<dbReference type="InterPro" id="IPR000432">
    <property type="entry name" value="DNA_mismatch_repair_MutS_C"/>
</dbReference>
<dbReference type="PIRSF" id="PIRSF037677">
    <property type="entry name" value="DNA_mis_repair_Msh6"/>
    <property type="match status" value="1"/>
</dbReference>
<dbReference type="InterPro" id="IPR027417">
    <property type="entry name" value="P-loop_NTPase"/>
</dbReference>
<dbReference type="InterPro" id="IPR007695">
    <property type="entry name" value="DNA_mismatch_repair_MutS-lik_N"/>
</dbReference>
<dbReference type="GO" id="GO:0006298">
    <property type="term" value="P:mismatch repair"/>
    <property type="evidence" value="ECO:0007669"/>
    <property type="project" value="InterPro"/>
</dbReference>
<keyword evidence="5 6" id="KW-0238">DNA-binding</keyword>
<dbReference type="EMBL" id="BRYA01000645">
    <property type="protein sequence ID" value="GMI27503.1"/>
    <property type="molecule type" value="Genomic_DNA"/>
</dbReference>